<comment type="domain">
    <text evidence="5">The PRC barrel domain binds ribosomal protein uS19.</text>
</comment>
<dbReference type="Gene3D" id="2.40.30.60">
    <property type="entry name" value="RimM"/>
    <property type="match status" value="1"/>
</dbReference>
<dbReference type="SUPFAM" id="SSF50447">
    <property type="entry name" value="Translation proteins"/>
    <property type="match status" value="1"/>
</dbReference>
<evidence type="ECO:0000313" key="10">
    <source>
        <dbReference type="Proteomes" id="UP001321498"/>
    </source>
</evidence>
<dbReference type="InterPro" id="IPR011961">
    <property type="entry name" value="RimM"/>
</dbReference>
<evidence type="ECO:0000256" key="1">
    <source>
        <dbReference type="ARBA" id="ARBA00022490"/>
    </source>
</evidence>
<dbReference type="SUPFAM" id="SSF50346">
    <property type="entry name" value="PRC-barrel domain"/>
    <property type="match status" value="1"/>
</dbReference>
<dbReference type="PANTHER" id="PTHR33692">
    <property type="entry name" value="RIBOSOME MATURATION FACTOR RIMM"/>
    <property type="match status" value="1"/>
</dbReference>
<keyword evidence="4 5" id="KW-0143">Chaperone</keyword>
<dbReference type="HAMAP" id="MF_00014">
    <property type="entry name" value="Ribosome_mat_RimM"/>
    <property type="match status" value="1"/>
</dbReference>
<keyword evidence="10" id="KW-1185">Reference proteome</keyword>
<evidence type="ECO:0000259" key="7">
    <source>
        <dbReference type="Pfam" id="PF01782"/>
    </source>
</evidence>
<accession>A0ABN6XMY8</accession>
<dbReference type="PANTHER" id="PTHR33692:SF1">
    <property type="entry name" value="RIBOSOME MATURATION FACTOR RIMM"/>
    <property type="match status" value="1"/>
</dbReference>
<evidence type="ECO:0000256" key="4">
    <source>
        <dbReference type="ARBA" id="ARBA00023186"/>
    </source>
</evidence>
<comment type="subcellular location">
    <subcellularLocation>
        <location evidence="5">Cytoplasm</location>
    </subcellularLocation>
</comment>
<reference evidence="10" key="1">
    <citation type="journal article" date="2019" name="Int. J. Syst. Evol. Microbiol.">
        <title>The Global Catalogue of Microorganisms (GCM) 10K type strain sequencing project: providing services to taxonomists for standard genome sequencing and annotation.</title>
        <authorList>
            <consortium name="The Broad Institute Genomics Platform"/>
            <consortium name="The Broad Institute Genome Sequencing Center for Infectious Disease"/>
            <person name="Wu L."/>
            <person name="Ma J."/>
        </authorList>
    </citation>
    <scope>NUCLEOTIDE SEQUENCE [LARGE SCALE GENOMIC DNA]</scope>
    <source>
        <strain evidence="10">NBRC 108725</strain>
    </source>
</reference>
<gene>
    <name evidence="5" type="primary">rimM</name>
    <name evidence="9" type="ORF">GCM10025866_22630</name>
</gene>
<feature type="compositionally biased region" description="Low complexity" evidence="6">
    <location>
        <begin position="279"/>
        <end position="316"/>
    </location>
</feature>
<dbReference type="InterPro" id="IPR011033">
    <property type="entry name" value="PRC_barrel-like_sf"/>
</dbReference>
<feature type="compositionally biased region" description="Basic residues" evidence="6">
    <location>
        <begin position="266"/>
        <end position="278"/>
    </location>
</feature>
<evidence type="ECO:0000256" key="3">
    <source>
        <dbReference type="ARBA" id="ARBA00022552"/>
    </source>
</evidence>
<keyword evidence="1 5" id="KW-0963">Cytoplasm</keyword>
<feature type="domain" description="RimM N-terminal" evidence="7">
    <location>
        <begin position="17"/>
        <end position="102"/>
    </location>
</feature>
<dbReference type="NCBIfam" id="TIGR02273">
    <property type="entry name" value="16S_RimM"/>
    <property type="match status" value="1"/>
</dbReference>
<comment type="similarity">
    <text evidence="5">Belongs to the RimM family.</text>
</comment>
<evidence type="ECO:0000259" key="8">
    <source>
        <dbReference type="Pfam" id="PF24986"/>
    </source>
</evidence>
<keyword evidence="2 5" id="KW-0690">Ribosome biogenesis</keyword>
<dbReference type="Pfam" id="PF24986">
    <property type="entry name" value="PRC_RimM"/>
    <property type="match status" value="1"/>
</dbReference>
<dbReference type="Pfam" id="PF01782">
    <property type="entry name" value="RimM"/>
    <property type="match status" value="1"/>
</dbReference>
<comment type="function">
    <text evidence="5">An accessory protein needed during the final step in the assembly of 30S ribosomal subunit, possibly for assembly of the head region. Essential for efficient processing of 16S rRNA. May be needed both before and after RbfA during the maturation of 16S rRNA. It has affinity for free ribosomal 30S subunits but not for 70S ribosomes.</text>
</comment>
<dbReference type="Proteomes" id="UP001321498">
    <property type="component" value="Chromosome"/>
</dbReference>
<feature type="compositionally biased region" description="Low complexity" evidence="6">
    <location>
        <begin position="201"/>
        <end position="228"/>
    </location>
</feature>
<sequence length="316" mass="32203">MPKKQPSGPSAQTQLRVGRLTKAHGLKGGLKLELFTDDPDKRFQPGSEFSLQVPTSSPWHGKRLALAELRWYNGQPVGFFEGVTDREGAESLVKAILWIDQSPDEAPEEDAWYDHQLVGLTVVRDGEPVGAIARVDHFPAQDLLVVQAGEREVLVPFVKAIVPSVDTEKGVVTVTPPAGLFEDLPDEDEGTGAGRRRTAADAEAADAGAAEGTAADAADAAQGAPAAESGVGDAAAEASVASGGTAHAEDAAAAPGEDATSEAPAKAKRPAKAKKPAKAAKSTAAPDAAPTADPGDDAAPVESASESATAASAPTA</sequence>
<dbReference type="InterPro" id="IPR009000">
    <property type="entry name" value="Transl_B-barrel_sf"/>
</dbReference>
<protein>
    <recommendedName>
        <fullName evidence="5">Ribosome maturation factor RimM</fullName>
    </recommendedName>
</protein>
<evidence type="ECO:0000256" key="5">
    <source>
        <dbReference type="HAMAP-Rule" id="MF_00014"/>
    </source>
</evidence>
<organism evidence="9 10">
    <name type="scientific">Naasia aerilata</name>
    <dbReference type="NCBI Taxonomy" id="1162966"/>
    <lineage>
        <taxon>Bacteria</taxon>
        <taxon>Bacillati</taxon>
        <taxon>Actinomycetota</taxon>
        <taxon>Actinomycetes</taxon>
        <taxon>Micrococcales</taxon>
        <taxon>Microbacteriaceae</taxon>
        <taxon>Naasia</taxon>
    </lineage>
</organism>
<evidence type="ECO:0000313" key="9">
    <source>
        <dbReference type="EMBL" id="BDZ46354.1"/>
    </source>
</evidence>
<feature type="region of interest" description="Disordered" evidence="6">
    <location>
        <begin position="176"/>
        <end position="316"/>
    </location>
</feature>
<dbReference type="InterPro" id="IPR036976">
    <property type="entry name" value="RimM_N_sf"/>
</dbReference>
<evidence type="ECO:0000256" key="6">
    <source>
        <dbReference type="SAM" id="MobiDB-lite"/>
    </source>
</evidence>
<comment type="subunit">
    <text evidence="5">Binds ribosomal protein uS19.</text>
</comment>
<proteinExistence type="inferred from homology"/>
<dbReference type="Gene3D" id="2.30.30.240">
    <property type="entry name" value="PRC-barrel domain"/>
    <property type="match status" value="1"/>
</dbReference>
<dbReference type="EMBL" id="AP027731">
    <property type="protein sequence ID" value="BDZ46354.1"/>
    <property type="molecule type" value="Genomic_DNA"/>
</dbReference>
<dbReference type="InterPro" id="IPR002676">
    <property type="entry name" value="RimM_N"/>
</dbReference>
<name>A0ABN6XMY8_9MICO</name>
<feature type="compositionally biased region" description="Low complexity" evidence="6">
    <location>
        <begin position="241"/>
        <end position="264"/>
    </location>
</feature>
<dbReference type="InterPro" id="IPR056792">
    <property type="entry name" value="PRC_RimM"/>
</dbReference>
<feature type="domain" description="Ribosome maturation factor RimM PRC barrel" evidence="8">
    <location>
        <begin position="115"/>
        <end position="180"/>
    </location>
</feature>
<keyword evidence="3 5" id="KW-0698">rRNA processing</keyword>
<evidence type="ECO:0000256" key="2">
    <source>
        <dbReference type="ARBA" id="ARBA00022517"/>
    </source>
</evidence>